<dbReference type="Pfam" id="PF00486">
    <property type="entry name" value="Trans_reg_C"/>
    <property type="match status" value="1"/>
</dbReference>
<dbReference type="InterPro" id="IPR001867">
    <property type="entry name" value="OmpR/PhoB-type_DNA-bd"/>
</dbReference>
<dbReference type="Gene3D" id="3.40.50.2300">
    <property type="match status" value="1"/>
</dbReference>
<evidence type="ECO:0000256" key="9">
    <source>
        <dbReference type="PROSITE-ProRule" id="PRU01091"/>
    </source>
</evidence>
<dbReference type="GO" id="GO:0006355">
    <property type="term" value="P:regulation of DNA-templated transcription"/>
    <property type="evidence" value="ECO:0007669"/>
    <property type="project" value="InterPro"/>
</dbReference>
<feature type="DNA-binding region" description="OmpR/PhoB-type" evidence="9">
    <location>
        <begin position="136"/>
        <end position="236"/>
    </location>
</feature>
<evidence type="ECO:0000256" key="1">
    <source>
        <dbReference type="ARBA" id="ARBA00004496"/>
    </source>
</evidence>
<name>A0AAU8MQY3_9GAMM</name>
<keyword evidence="6 9" id="KW-0238">DNA-binding</keyword>
<feature type="domain" description="OmpR/PhoB-type" evidence="11">
    <location>
        <begin position="136"/>
        <end position="236"/>
    </location>
</feature>
<evidence type="ECO:0000256" key="5">
    <source>
        <dbReference type="ARBA" id="ARBA00023015"/>
    </source>
</evidence>
<evidence type="ECO:0000256" key="7">
    <source>
        <dbReference type="ARBA" id="ARBA00023163"/>
    </source>
</evidence>
<feature type="domain" description="Response regulatory" evidence="10">
    <location>
        <begin position="12"/>
        <end position="124"/>
    </location>
</feature>
<dbReference type="PANTHER" id="PTHR48111:SF4">
    <property type="entry name" value="DNA-BINDING DUAL TRANSCRIPTIONAL REGULATOR OMPR"/>
    <property type="match status" value="1"/>
</dbReference>
<dbReference type="AlphaFoldDB" id="A0AAU8MQY3"/>
<dbReference type="GO" id="GO:0000976">
    <property type="term" value="F:transcription cis-regulatory region binding"/>
    <property type="evidence" value="ECO:0007669"/>
    <property type="project" value="TreeGrafter"/>
</dbReference>
<keyword evidence="3 8" id="KW-0597">Phosphoprotein</keyword>
<dbReference type="SMART" id="SM00862">
    <property type="entry name" value="Trans_reg_C"/>
    <property type="match status" value="1"/>
</dbReference>
<dbReference type="GO" id="GO:0032993">
    <property type="term" value="C:protein-DNA complex"/>
    <property type="evidence" value="ECO:0007669"/>
    <property type="project" value="TreeGrafter"/>
</dbReference>
<dbReference type="EMBL" id="CP159925">
    <property type="protein sequence ID" value="XCO73962.1"/>
    <property type="molecule type" value="Genomic_DNA"/>
</dbReference>
<dbReference type="InterPro" id="IPR011006">
    <property type="entry name" value="CheY-like_superfamily"/>
</dbReference>
<proteinExistence type="predicted"/>
<dbReference type="SUPFAM" id="SSF52172">
    <property type="entry name" value="CheY-like"/>
    <property type="match status" value="1"/>
</dbReference>
<organism evidence="12">
    <name type="scientific">Lysobacter firmicutimachus</name>
    <dbReference type="NCBI Taxonomy" id="1792846"/>
    <lineage>
        <taxon>Bacteria</taxon>
        <taxon>Pseudomonadati</taxon>
        <taxon>Pseudomonadota</taxon>
        <taxon>Gammaproteobacteria</taxon>
        <taxon>Lysobacterales</taxon>
        <taxon>Lysobacteraceae</taxon>
        <taxon>Lysobacter</taxon>
    </lineage>
</organism>
<evidence type="ECO:0000313" key="12">
    <source>
        <dbReference type="EMBL" id="XCO73962.1"/>
    </source>
</evidence>
<evidence type="ECO:0000256" key="3">
    <source>
        <dbReference type="ARBA" id="ARBA00022553"/>
    </source>
</evidence>
<evidence type="ECO:0000256" key="8">
    <source>
        <dbReference type="PROSITE-ProRule" id="PRU00169"/>
    </source>
</evidence>
<keyword evidence="4" id="KW-0902">Two-component regulatory system</keyword>
<dbReference type="Pfam" id="PF00072">
    <property type="entry name" value="Response_reg"/>
    <property type="match status" value="1"/>
</dbReference>
<dbReference type="InterPro" id="IPR036388">
    <property type="entry name" value="WH-like_DNA-bd_sf"/>
</dbReference>
<dbReference type="PANTHER" id="PTHR48111">
    <property type="entry name" value="REGULATOR OF RPOS"/>
    <property type="match status" value="1"/>
</dbReference>
<accession>A0AAU8MQY3</accession>
<dbReference type="RefSeq" id="WP_363796839.1">
    <property type="nucleotide sequence ID" value="NZ_CP159925.1"/>
</dbReference>
<keyword evidence="5" id="KW-0805">Transcription regulation</keyword>
<dbReference type="PROSITE" id="PS50110">
    <property type="entry name" value="RESPONSE_REGULATORY"/>
    <property type="match status" value="1"/>
</dbReference>
<reference evidence="12" key="1">
    <citation type="submission" date="2024-06" db="EMBL/GenBank/DDBJ databases">
        <authorList>
            <person name="Li S."/>
        </authorList>
    </citation>
    <scope>NUCLEOTIDE SEQUENCE</scope>
    <source>
        <strain evidence="12">SR10</strain>
    </source>
</reference>
<dbReference type="PROSITE" id="PS51755">
    <property type="entry name" value="OMPR_PHOB"/>
    <property type="match status" value="1"/>
</dbReference>
<dbReference type="Gene3D" id="6.10.250.690">
    <property type="match status" value="1"/>
</dbReference>
<dbReference type="FunFam" id="1.10.10.10:FF:000099">
    <property type="entry name" value="Two-component system response regulator TorR"/>
    <property type="match status" value="1"/>
</dbReference>
<dbReference type="GO" id="GO:0000156">
    <property type="term" value="F:phosphorelay response regulator activity"/>
    <property type="evidence" value="ECO:0007669"/>
    <property type="project" value="TreeGrafter"/>
</dbReference>
<keyword evidence="7" id="KW-0804">Transcription</keyword>
<dbReference type="CDD" id="cd00383">
    <property type="entry name" value="trans_reg_C"/>
    <property type="match status" value="1"/>
</dbReference>
<evidence type="ECO:0000259" key="11">
    <source>
        <dbReference type="PROSITE" id="PS51755"/>
    </source>
</evidence>
<evidence type="ECO:0000259" key="10">
    <source>
        <dbReference type="PROSITE" id="PS50110"/>
    </source>
</evidence>
<dbReference type="InterPro" id="IPR001789">
    <property type="entry name" value="Sig_transdc_resp-reg_receiver"/>
</dbReference>
<keyword evidence="2" id="KW-0963">Cytoplasm</keyword>
<evidence type="ECO:0000256" key="4">
    <source>
        <dbReference type="ARBA" id="ARBA00023012"/>
    </source>
</evidence>
<dbReference type="Gene3D" id="1.10.10.10">
    <property type="entry name" value="Winged helix-like DNA-binding domain superfamily/Winged helix DNA-binding domain"/>
    <property type="match status" value="1"/>
</dbReference>
<gene>
    <name evidence="12" type="ORF">ABU614_16420</name>
</gene>
<evidence type="ECO:0000256" key="6">
    <source>
        <dbReference type="ARBA" id="ARBA00023125"/>
    </source>
</evidence>
<dbReference type="GO" id="GO:0005829">
    <property type="term" value="C:cytosol"/>
    <property type="evidence" value="ECO:0007669"/>
    <property type="project" value="TreeGrafter"/>
</dbReference>
<sequence>MDPAAASAPAPKLLLVDDDPDIASLLSRYLQANGFRTVSAASAAQARASLDDSVDLVLLDLGLPDEDGLSLLRHLQGAWRGPVIVVSGRGEAVERVVGLELGADDYVAKPFDLRELLARIRSVLRRAAPAPAPAAGHCLEFGGFRLDLPARRLSDAAGQEVALTTGEFELLRALAERPREVLSRDQLMNRVHGRDAGPFDRAIDVGIGRLRRKIETDPAAPQLIKSVRGAGYVLAVEVRRA</sequence>
<dbReference type="InterPro" id="IPR039420">
    <property type="entry name" value="WalR-like"/>
</dbReference>
<comment type="subcellular location">
    <subcellularLocation>
        <location evidence="1">Cytoplasm</location>
    </subcellularLocation>
</comment>
<protein>
    <submittedName>
        <fullName evidence="12">Response regulator transcription factor</fullName>
    </submittedName>
</protein>
<evidence type="ECO:0000256" key="2">
    <source>
        <dbReference type="ARBA" id="ARBA00022490"/>
    </source>
</evidence>
<dbReference type="InterPro" id="IPR016032">
    <property type="entry name" value="Sig_transdc_resp-reg_C-effctor"/>
</dbReference>
<feature type="modified residue" description="4-aspartylphosphate" evidence="8">
    <location>
        <position position="60"/>
    </location>
</feature>
<dbReference type="SUPFAM" id="SSF46894">
    <property type="entry name" value="C-terminal effector domain of the bipartite response regulators"/>
    <property type="match status" value="1"/>
</dbReference>
<dbReference type="SMART" id="SM00448">
    <property type="entry name" value="REC"/>
    <property type="match status" value="1"/>
</dbReference>